<evidence type="ECO:0000256" key="3">
    <source>
        <dbReference type="ARBA" id="ARBA00022553"/>
    </source>
</evidence>
<comment type="caution">
    <text evidence="12">The sequence shown here is derived from an EMBL/GenBank/DDBJ whole genome shotgun (WGS) entry which is preliminary data.</text>
</comment>
<sequence>MNIACYIRNSNVYDQVKNALVRVGYLPTQFDSETTLLRTLKRKTFEFVIIDLSSAESEDSIFSWLSLRSGDPIPTLILSSGRSADMVAHALDNGADDFLQRPFEAVELVARVNAVMRRCAPKNNRRVIEYAGFQLQRDAAKFSYLGSPISLTPREFSMAWLFFSSPGVYISRETLGSVIWSTDSEIAGRTIEQHVYKLRKKLQIDNRNIVIIRTAYSQGYRLDPVDAGQDQTIPPPSYREA</sequence>
<dbReference type="PANTHER" id="PTHR48111:SF35">
    <property type="entry name" value="TRANSCRIPTIONAL REGULATORY PROTEIN QSEB"/>
    <property type="match status" value="1"/>
</dbReference>
<evidence type="ECO:0000313" key="12">
    <source>
        <dbReference type="EMBL" id="MFJ3044680.1"/>
    </source>
</evidence>
<keyword evidence="7" id="KW-0804">Transcription</keyword>
<dbReference type="SMART" id="SM00862">
    <property type="entry name" value="Trans_reg_C"/>
    <property type="match status" value="1"/>
</dbReference>
<dbReference type="RefSeq" id="WP_050468535.1">
    <property type="nucleotide sequence ID" value="NZ_JBIUZV010000001.1"/>
</dbReference>
<dbReference type="Proteomes" id="UP001617427">
    <property type="component" value="Unassembled WGS sequence"/>
</dbReference>
<dbReference type="CDD" id="cd00383">
    <property type="entry name" value="trans_reg_C"/>
    <property type="match status" value="1"/>
</dbReference>
<dbReference type="InterPro" id="IPR001789">
    <property type="entry name" value="Sig_transdc_resp-reg_receiver"/>
</dbReference>
<evidence type="ECO:0000256" key="5">
    <source>
        <dbReference type="ARBA" id="ARBA00023015"/>
    </source>
</evidence>
<feature type="DNA-binding region" description="OmpR/PhoB-type" evidence="9">
    <location>
        <begin position="125"/>
        <end position="224"/>
    </location>
</feature>
<dbReference type="InterPro" id="IPR001867">
    <property type="entry name" value="OmpR/PhoB-type_DNA-bd"/>
</dbReference>
<evidence type="ECO:0000256" key="8">
    <source>
        <dbReference type="PROSITE-ProRule" id="PRU00169"/>
    </source>
</evidence>
<dbReference type="Gene3D" id="3.40.50.2300">
    <property type="match status" value="1"/>
</dbReference>
<evidence type="ECO:0000256" key="1">
    <source>
        <dbReference type="ARBA" id="ARBA00004496"/>
    </source>
</evidence>
<dbReference type="Pfam" id="PF00486">
    <property type="entry name" value="Trans_reg_C"/>
    <property type="match status" value="1"/>
</dbReference>
<comment type="subcellular location">
    <subcellularLocation>
        <location evidence="1">Cytoplasm</location>
    </subcellularLocation>
</comment>
<feature type="modified residue" description="4-aspartylphosphate" evidence="8">
    <location>
        <position position="51"/>
    </location>
</feature>
<name>A0ABW8ETB8_9BURK</name>
<dbReference type="PANTHER" id="PTHR48111">
    <property type="entry name" value="REGULATOR OF RPOS"/>
    <property type="match status" value="1"/>
</dbReference>
<reference evidence="12 13" key="1">
    <citation type="submission" date="2024-10" db="EMBL/GenBank/DDBJ databases">
        <title>The Natural Products Discovery Center: Release of the First 8490 Sequenced Strains for Exploring Actinobacteria Biosynthetic Diversity.</title>
        <authorList>
            <person name="Kalkreuter E."/>
            <person name="Kautsar S.A."/>
            <person name="Yang D."/>
            <person name="Bader C.D."/>
            <person name="Teijaro C.N."/>
            <person name="Fluegel L."/>
            <person name="Davis C.M."/>
            <person name="Simpson J.R."/>
            <person name="Lauterbach L."/>
            <person name="Steele A.D."/>
            <person name="Gui C."/>
            <person name="Meng S."/>
            <person name="Li G."/>
            <person name="Viehrig K."/>
            <person name="Ye F."/>
            <person name="Su P."/>
            <person name="Kiefer A.F."/>
            <person name="Nichols A."/>
            <person name="Cepeda A.J."/>
            <person name="Yan W."/>
            <person name="Fan B."/>
            <person name="Jiang Y."/>
            <person name="Adhikari A."/>
            <person name="Zheng C.-J."/>
            <person name="Schuster L."/>
            <person name="Cowan T.M."/>
            <person name="Smanski M.J."/>
            <person name="Chevrette M.G."/>
            <person name="De Carvalho L.P.S."/>
            <person name="Shen B."/>
        </authorList>
    </citation>
    <scope>NUCLEOTIDE SEQUENCE [LARGE SCALE GENOMIC DNA]</scope>
    <source>
        <strain evidence="12 13">NPDC087045</strain>
    </source>
</reference>
<keyword evidence="2" id="KW-0963">Cytoplasm</keyword>
<evidence type="ECO:0000259" key="10">
    <source>
        <dbReference type="PROSITE" id="PS50110"/>
    </source>
</evidence>
<protein>
    <submittedName>
        <fullName evidence="12">Response regulator transcription factor</fullName>
    </submittedName>
</protein>
<evidence type="ECO:0000256" key="9">
    <source>
        <dbReference type="PROSITE-ProRule" id="PRU01091"/>
    </source>
</evidence>
<evidence type="ECO:0000256" key="4">
    <source>
        <dbReference type="ARBA" id="ARBA00023012"/>
    </source>
</evidence>
<keyword evidence="13" id="KW-1185">Reference proteome</keyword>
<dbReference type="InterPro" id="IPR016032">
    <property type="entry name" value="Sig_transdc_resp-reg_C-effctor"/>
</dbReference>
<evidence type="ECO:0000256" key="7">
    <source>
        <dbReference type="ARBA" id="ARBA00023163"/>
    </source>
</evidence>
<proteinExistence type="predicted"/>
<dbReference type="InterPro" id="IPR036388">
    <property type="entry name" value="WH-like_DNA-bd_sf"/>
</dbReference>
<dbReference type="Gene3D" id="1.10.10.10">
    <property type="entry name" value="Winged helix-like DNA-binding domain superfamily/Winged helix DNA-binding domain"/>
    <property type="match status" value="1"/>
</dbReference>
<feature type="domain" description="OmpR/PhoB-type" evidence="11">
    <location>
        <begin position="125"/>
        <end position="224"/>
    </location>
</feature>
<dbReference type="PROSITE" id="PS51755">
    <property type="entry name" value="OMPR_PHOB"/>
    <property type="match status" value="1"/>
</dbReference>
<dbReference type="SUPFAM" id="SSF52172">
    <property type="entry name" value="CheY-like"/>
    <property type="match status" value="1"/>
</dbReference>
<accession>A0ABW8ETB8</accession>
<evidence type="ECO:0000259" key="11">
    <source>
        <dbReference type="PROSITE" id="PS51755"/>
    </source>
</evidence>
<keyword evidence="4" id="KW-0902">Two-component regulatory system</keyword>
<evidence type="ECO:0000256" key="2">
    <source>
        <dbReference type="ARBA" id="ARBA00022490"/>
    </source>
</evidence>
<dbReference type="EMBL" id="JBIUZV010000001">
    <property type="protein sequence ID" value="MFJ3044680.1"/>
    <property type="molecule type" value="Genomic_DNA"/>
</dbReference>
<organism evidence="12 13">
    <name type="scientific">Herbaspirillum chlorophenolicum</name>
    <dbReference type="NCBI Taxonomy" id="211589"/>
    <lineage>
        <taxon>Bacteria</taxon>
        <taxon>Pseudomonadati</taxon>
        <taxon>Pseudomonadota</taxon>
        <taxon>Betaproteobacteria</taxon>
        <taxon>Burkholderiales</taxon>
        <taxon>Oxalobacteraceae</taxon>
        <taxon>Herbaspirillum</taxon>
    </lineage>
</organism>
<dbReference type="SUPFAM" id="SSF46894">
    <property type="entry name" value="C-terminal effector domain of the bipartite response regulators"/>
    <property type="match status" value="1"/>
</dbReference>
<evidence type="ECO:0000256" key="6">
    <source>
        <dbReference type="ARBA" id="ARBA00023125"/>
    </source>
</evidence>
<dbReference type="InterPro" id="IPR039420">
    <property type="entry name" value="WalR-like"/>
</dbReference>
<dbReference type="PROSITE" id="PS50110">
    <property type="entry name" value="RESPONSE_REGULATORY"/>
    <property type="match status" value="1"/>
</dbReference>
<keyword evidence="3 8" id="KW-0597">Phosphoprotein</keyword>
<keyword evidence="6 9" id="KW-0238">DNA-binding</keyword>
<feature type="domain" description="Response regulatory" evidence="10">
    <location>
        <begin position="2"/>
        <end position="116"/>
    </location>
</feature>
<evidence type="ECO:0000313" key="13">
    <source>
        <dbReference type="Proteomes" id="UP001617427"/>
    </source>
</evidence>
<gene>
    <name evidence="12" type="ORF">ACIPEN_02510</name>
</gene>
<dbReference type="InterPro" id="IPR011006">
    <property type="entry name" value="CheY-like_superfamily"/>
</dbReference>
<keyword evidence="5" id="KW-0805">Transcription regulation</keyword>